<dbReference type="RefSeq" id="WP_094583506.1">
    <property type="nucleotide sequence ID" value="NZ_NHPB01000105.1"/>
</dbReference>
<reference evidence="1 2" key="1">
    <citation type="journal article" date="2014" name="Front. Microbiol.">
        <title>Population and genomic analysis of the genus Halorubrum.</title>
        <authorList>
            <person name="Fullmer M.S."/>
            <person name="Soucy S.M."/>
            <person name="Swithers K.S."/>
            <person name="Makkay A.M."/>
            <person name="Wheeler R."/>
            <person name="Ventosa A."/>
            <person name="Gogarten J.P."/>
            <person name="Papke R.T."/>
        </authorList>
    </citation>
    <scope>NUCLEOTIDE SEQUENCE [LARGE SCALE GENOMIC DNA]</scope>
    <source>
        <strain evidence="1 2">G37</strain>
    </source>
</reference>
<gene>
    <name evidence="1" type="ORF">DJ78_15250</name>
</gene>
<evidence type="ECO:0000313" key="1">
    <source>
        <dbReference type="EMBL" id="OYR67658.1"/>
    </source>
</evidence>
<proteinExistence type="predicted"/>
<dbReference type="AlphaFoldDB" id="A0A256JFL8"/>
<dbReference type="EMBL" id="NHPB01000105">
    <property type="protein sequence ID" value="OYR67658.1"/>
    <property type="molecule type" value="Genomic_DNA"/>
</dbReference>
<protein>
    <submittedName>
        <fullName evidence="1">Uncharacterized protein</fullName>
    </submittedName>
</protein>
<comment type="caution">
    <text evidence="1">The sequence shown here is derived from an EMBL/GenBank/DDBJ whole genome shotgun (WGS) entry which is preliminary data.</text>
</comment>
<dbReference type="InterPro" id="IPR048925">
    <property type="entry name" value="RdfA"/>
</dbReference>
<dbReference type="Proteomes" id="UP000216758">
    <property type="component" value="Unassembled WGS sequence"/>
</dbReference>
<sequence>MTTAASGVNTKVGRVIRAYDLDGMGANLEAAWTGESGERTSLRDLADEFNEAVLRAALGEVGVSSLSVDVSSTYEAIRGNSGSSATRARRRLEREGVDVDEVTSDLVTHQAIHTYLTQEREASLPDASEDIAKRKVETVEKLQGRMSAVAESALTALANADELDRADYDILIDVRAVCQNCGTDAPVSELIRRGGCGCASDPTSDDEV</sequence>
<evidence type="ECO:0000313" key="2">
    <source>
        <dbReference type="Proteomes" id="UP000216758"/>
    </source>
</evidence>
<dbReference type="OrthoDB" id="304916at2157"/>
<organism evidence="1 2">
    <name type="scientific">Halorubrum ezzemoulense</name>
    <name type="common">Halorubrum chaoviator</name>
    <dbReference type="NCBI Taxonomy" id="337243"/>
    <lineage>
        <taxon>Archaea</taxon>
        <taxon>Methanobacteriati</taxon>
        <taxon>Methanobacteriota</taxon>
        <taxon>Stenosarchaea group</taxon>
        <taxon>Halobacteria</taxon>
        <taxon>Halobacteriales</taxon>
        <taxon>Haloferacaceae</taxon>
        <taxon>Halorubrum</taxon>
    </lineage>
</organism>
<name>A0A256JFL8_HALEZ</name>
<accession>A0A256JFL8</accession>
<dbReference type="Pfam" id="PF21811">
    <property type="entry name" value="RdfA"/>
    <property type="match status" value="1"/>
</dbReference>